<organism evidence="2 3">
    <name type="scientific">SAR92 clade bacterium</name>
    <dbReference type="NCBI Taxonomy" id="2315479"/>
    <lineage>
        <taxon>Bacteria</taxon>
        <taxon>Pseudomonadati</taxon>
        <taxon>Pseudomonadota</taxon>
        <taxon>Gammaproteobacteria</taxon>
        <taxon>Cellvibrionales</taxon>
        <taxon>Porticoccaceae</taxon>
        <taxon>SAR92 clade</taxon>
    </lineage>
</organism>
<dbReference type="SUPFAM" id="SSF81901">
    <property type="entry name" value="HCP-like"/>
    <property type="match status" value="1"/>
</dbReference>
<sequence length="163" mass="18416">MNKLFISMVIILLLHIEPADADNTSEIWVFEQALDVGMSALRRQDYEAAFDQLEKAAKLGNKVAQYNLALLYMGGSGVSQDYAQAYLWLNVAAEAREKTWRKLLDQLHNSLSQDQIVALTPHVNRYMERYGARAQGVNCSKRPSIGTKIKVMQCTKRPAPRES</sequence>
<reference evidence="2 3" key="1">
    <citation type="submission" date="2019-02" db="EMBL/GenBank/DDBJ databases">
        <title>Prokaryotic population dynamics and viral predation in marine succession experiment using metagenomics: the confinement effect.</title>
        <authorList>
            <person name="Haro-Moreno J.M."/>
            <person name="Rodriguez-Valera F."/>
            <person name="Lopez-Perez M."/>
        </authorList>
    </citation>
    <scope>NUCLEOTIDE SEQUENCE [LARGE SCALE GENOMIC DNA]</scope>
    <source>
        <strain evidence="2">MED-G170</strain>
    </source>
</reference>
<keyword evidence="1" id="KW-0732">Signal</keyword>
<dbReference type="Gene3D" id="1.25.40.10">
    <property type="entry name" value="Tetratricopeptide repeat domain"/>
    <property type="match status" value="1"/>
</dbReference>
<proteinExistence type="predicted"/>
<dbReference type="EMBL" id="SHBP01000002">
    <property type="protein sequence ID" value="RZO21017.1"/>
    <property type="molecule type" value="Genomic_DNA"/>
</dbReference>
<evidence type="ECO:0000313" key="3">
    <source>
        <dbReference type="Proteomes" id="UP000315889"/>
    </source>
</evidence>
<gene>
    <name evidence="2" type="ORF">EVB03_01955</name>
</gene>
<dbReference type="PANTHER" id="PTHR11102:SF160">
    <property type="entry name" value="ERAD-ASSOCIATED E3 UBIQUITIN-PROTEIN LIGASE COMPONENT HRD3"/>
    <property type="match status" value="1"/>
</dbReference>
<name>A0A520MIL5_9GAMM</name>
<dbReference type="InterPro" id="IPR011990">
    <property type="entry name" value="TPR-like_helical_dom_sf"/>
</dbReference>
<evidence type="ECO:0000313" key="2">
    <source>
        <dbReference type="EMBL" id="RZO21017.1"/>
    </source>
</evidence>
<protein>
    <submittedName>
        <fullName evidence="2">Sel1 repeat family protein</fullName>
    </submittedName>
</protein>
<dbReference type="InterPro" id="IPR006597">
    <property type="entry name" value="Sel1-like"/>
</dbReference>
<feature type="chain" id="PRO_5022010092" evidence="1">
    <location>
        <begin position="22"/>
        <end position="163"/>
    </location>
</feature>
<dbReference type="Pfam" id="PF08238">
    <property type="entry name" value="Sel1"/>
    <property type="match status" value="2"/>
</dbReference>
<dbReference type="PANTHER" id="PTHR11102">
    <property type="entry name" value="SEL-1-LIKE PROTEIN"/>
    <property type="match status" value="1"/>
</dbReference>
<comment type="caution">
    <text evidence="2">The sequence shown here is derived from an EMBL/GenBank/DDBJ whole genome shotgun (WGS) entry which is preliminary data.</text>
</comment>
<accession>A0A520MIL5</accession>
<dbReference type="SMART" id="SM00671">
    <property type="entry name" value="SEL1"/>
    <property type="match status" value="1"/>
</dbReference>
<evidence type="ECO:0000256" key="1">
    <source>
        <dbReference type="SAM" id="SignalP"/>
    </source>
</evidence>
<feature type="signal peptide" evidence="1">
    <location>
        <begin position="1"/>
        <end position="21"/>
    </location>
</feature>
<dbReference type="InterPro" id="IPR050767">
    <property type="entry name" value="Sel1_AlgK"/>
</dbReference>
<dbReference type="Proteomes" id="UP000315889">
    <property type="component" value="Unassembled WGS sequence"/>
</dbReference>
<dbReference type="AlphaFoldDB" id="A0A520MIL5"/>